<reference evidence="2 3" key="1">
    <citation type="submission" date="2016-01" db="EMBL/GenBank/DDBJ databases">
        <title>The draft genome sequence of Aquimarina sp. RZW4-3-2.</title>
        <authorList>
            <person name="Wang Y."/>
        </authorList>
    </citation>
    <scope>NUCLEOTIDE SEQUENCE [LARGE SCALE GENOMIC DNA]</scope>
    <source>
        <strain evidence="2 3">RZW4-3-2</strain>
    </source>
</reference>
<keyword evidence="1" id="KW-1133">Transmembrane helix</keyword>
<keyword evidence="1" id="KW-0812">Transmembrane</keyword>
<dbReference type="AlphaFoldDB" id="A0A163B9J6"/>
<evidence type="ECO:0008006" key="4">
    <source>
        <dbReference type="Google" id="ProtNLM"/>
    </source>
</evidence>
<dbReference type="PROSITE" id="PS51257">
    <property type="entry name" value="PROKAR_LIPOPROTEIN"/>
    <property type="match status" value="1"/>
</dbReference>
<proteinExistence type="predicted"/>
<dbReference type="Pfam" id="PF07666">
    <property type="entry name" value="MpPF26"/>
    <property type="match status" value="1"/>
</dbReference>
<feature type="transmembrane region" description="Helical" evidence="1">
    <location>
        <begin position="66"/>
        <end position="87"/>
    </location>
</feature>
<dbReference type="InterPro" id="IPR011655">
    <property type="entry name" value="MpPF26"/>
</dbReference>
<evidence type="ECO:0000256" key="1">
    <source>
        <dbReference type="SAM" id="Phobius"/>
    </source>
</evidence>
<dbReference type="NCBIfam" id="NF040945">
    <property type="entry name" value="CCC_membrane"/>
    <property type="match status" value="1"/>
</dbReference>
<feature type="transmembrane region" description="Helical" evidence="1">
    <location>
        <begin position="12"/>
        <end position="39"/>
    </location>
</feature>
<organism evidence="2 3">
    <name type="scientific">Aquimarina aggregata</name>
    <dbReference type="NCBI Taxonomy" id="1642818"/>
    <lineage>
        <taxon>Bacteria</taxon>
        <taxon>Pseudomonadati</taxon>
        <taxon>Bacteroidota</taxon>
        <taxon>Flavobacteriia</taxon>
        <taxon>Flavobacteriales</taxon>
        <taxon>Flavobacteriaceae</taxon>
        <taxon>Aquimarina</taxon>
    </lineage>
</organism>
<protein>
    <recommendedName>
        <fullName evidence="4">DUF4190 domain-containing protein</fullName>
    </recommendedName>
</protein>
<dbReference type="STRING" id="1642818.AWE51_23700"/>
<comment type="caution">
    <text evidence="2">The sequence shown here is derived from an EMBL/GenBank/DDBJ whole genome shotgun (WGS) entry which is preliminary data.</text>
</comment>
<keyword evidence="3" id="KW-1185">Reference proteome</keyword>
<dbReference type="Proteomes" id="UP000076715">
    <property type="component" value="Unassembled WGS sequence"/>
</dbReference>
<dbReference type="EMBL" id="LQRT01000007">
    <property type="protein sequence ID" value="KZS41157.1"/>
    <property type="molecule type" value="Genomic_DNA"/>
</dbReference>
<gene>
    <name evidence="2" type="ORF">AWE51_23700</name>
</gene>
<evidence type="ECO:0000313" key="3">
    <source>
        <dbReference type="Proteomes" id="UP000076715"/>
    </source>
</evidence>
<evidence type="ECO:0000313" key="2">
    <source>
        <dbReference type="EMBL" id="KZS41157.1"/>
    </source>
</evidence>
<keyword evidence="1" id="KW-0472">Membrane</keyword>
<accession>A0A163B9J6</accession>
<name>A0A163B9J6_9FLAO</name>
<dbReference type="RefSeq" id="WP_066313056.1">
    <property type="nucleotide sequence ID" value="NZ_CANLSS010000024.1"/>
</dbReference>
<sequence>MEKQTLPNSTLILVFGILSIVGCCCYGILGIIFAIIAIIMAKKATALYTENPEIYSGYQNVKTGKILAIIGLILSAISFIWSIYVLSTVGLDGYQQMIEDFSQGYSNAQ</sequence>